<dbReference type="OrthoDB" id="2275560at2759"/>
<organism evidence="4 5">
    <name type="scientific">Nematocida displodere</name>
    <dbReference type="NCBI Taxonomy" id="1805483"/>
    <lineage>
        <taxon>Eukaryota</taxon>
        <taxon>Fungi</taxon>
        <taxon>Fungi incertae sedis</taxon>
        <taxon>Microsporidia</taxon>
        <taxon>Nematocida</taxon>
    </lineage>
</organism>
<evidence type="ECO:0000313" key="5">
    <source>
        <dbReference type="Proteomes" id="UP000185944"/>
    </source>
</evidence>
<evidence type="ECO:0000313" key="4">
    <source>
        <dbReference type="EMBL" id="OAG29279.1"/>
    </source>
</evidence>
<dbReference type="GO" id="GO:0005956">
    <property type="term" value="C:protein kinase CK2 complex"/>
    <property type="evidence" value="ECO:0007669"/>
    <property type="project" value="UniProtKB-UniRule"/>
</dbReference>
<dbReference type="PANTHER" id="PTHR11740:SF0">
    <property type="entry name" value="CASEIN KINASE II SUBUNIT BETA"/>
    <property type="match status" value="1"/>
</dbReference>
<dbReference type="VEuPathDB" id="MicrosporidiaDB:NEDG_01352"/>
<comment type="similarity">
    <text evidence="1 3">Belongs to the casein kinase 2 subunit beta family.</text>
</comment>
<dbReference type="InterPro" id="IPR035991">
    <property type="entry name" value="Casein_kinase_II_beta-like"/>
</dbReference>
<dbReference type="SMART" id="SM01085">
    <property type="entry name" value="CK_II_beta"/>
    <property type="match status" value="1"/>
</dbReference>
<keyword evidence="4" id="KW-0808">Transferase</keyword>
<dbReference type="PANTHER" id="PTHR11740">
    <property type="entry name" value="CASEIN KINASE II SUBUNIT BETA"/>
    <property type="match status" value="1"/>
</dbReference>
<reference evidence="4 5" key="1">
    <citation type="submission" date="2016-02" db="EMBL/GenBank/DDBJ databases">
        <title>Discovery of a natural microsporidian pathogen with a broad tissue tropism in Caenorhabditis elegans.</title>
        <authorList>
            <person name="Luallen R.J."/>
            <person name="Reinke A.W."/>
            <person name="Tong L."/>
            <person name="Botts M.R."/>
            <person name="Felix M.-A."/>
            <person name="Troemel E.R."/>
        </authorList>
    </citation>
    <scope>NUCLEOTIDE SEQUENCE [LARGE SCALE GENOMIC DNA]</scope>
    <source>
        <strain evidence="4 5">JUm2807</strain>
    </source>
</reference>
<accession>A0A177EE55</accession>
<protein>
    <recommendedName>
        <fullName evidence="3">Casein kinase II subunit beta</fullName>
        <shortName evidence="3">CK II beta</shortName>
    </recommendedName>
</protein>
<gene>
    <name evidence="4" type="ORF">NEDG_01352</name>
</gene>
<dbReference type="GO" id="GO:0019887">
    <property type="term" value="F:protein kinase regulator activity"/>
    <property type="evidence" value="ECO:0007669"/>
    <property type="project" value="InterPro"/>
</dbReference>
<keyword evidence="4" id="KW-0418">Kinase</keyword>
<dbReference type="FunFam" id="2.20.25.20:FF:000001">
    <property type="entry name" value="Casein kinase II subunit beta"/>
    <property type="match status" value="1"/>
</dbReference>
<dbReference type="RefSeq" id="XP_067543958.1">
    <property type="nucleotide sequence ID" value="XM_067688770.1"/>
</dbReference>
<dbReference type="Gene3D" id="1.10.1820.10">
    <property type="entry name" value="protein kinase ck2 holoenzyme, chain C, domain 1"/>
    <property type="match status" value="1"/>
</dbReference>
<dbReference type="Pfam" id="PF01214">
    <property type="entry name" value="CK_II_beta"/>
    <property type="match status" value="1"/>
</dbReference>
<dbReference type="GO" id="GO:0016301">
    <property type="term" value="F:kinase activity"/>
    <property type="evidence" value="ECO:0007669"/>
    <property type="project" value="UniProtKB-KW"/>
</dbReference>
<dbReference type="InterPro" id="IPR016149">
    <property type="entry name" value="Casein_kin_II_reg-sub_N"/>
</dbReference>
<dbReference type="EMBL" id="LTDL01000041">
    <property type="protein sequence ID" value="OAG29279.1"/>
    <property type="molecule type" value="Genomic_DNA"/>
</dbReference>
<dbReference type="Proteomes" id="UP000185944">
    <property type="component" value="Unassembled WGS sequence"/>
</dbReference>
<evidence type="ECO:0000256" key="2">
    <source>
        <dbReference type="ARBA" id="ARBA00045899"/>
    </source>
</evidence>
<comment type="subunit">
    <text evidence="3">Tetramer of two alpha and two beta subunits.</text>
</comment>
<evidence type="ECO:0000256" key="1">
    <source>
        <dbReference type="ARBA" id="ARBA00006941"/>
    </source>
</evidence>
<dbReference type="GeneID" id="93647702"/>
<dbReference type="InterPro" id="IPR000704">
    <property type="entry name" value="Casein_kinase_II_reg-sub"/>
</dbReference>
<proteinExistence type="inferred from homology"/>
<dbReference type="PRINTS" id="PR00472">
    <property type="entry name" value="CASNKINASEII"/>
</dbReference>
<dbReference type="AlphaFoldDB" id="A0A177EE55"/>
<sequence>MFSSSSEEYESSGSMEEWSDAFLKQFPYPFLIKVDQSFIDDSFNLFGLSDIVKDYDRALAALRGEEESYFIENETVLYLLIHQRYILSKQGIEEILPSITKNIYGRCKRVLCASYPLIPTGLNDYPGYANVKLFCNQCTELYEPAGPLAEIDGCAFGRTFSHLLLLQHGDALIPRTRPVKYLPRIFGFQVERH</sequence>
<comment type="function">
    <text evidence="2 3">Regulatory subunit of casein kinase II/CK2. As part of the kinase complex regulates the basal catalytic activity of the alpha subunit a constitutively active serine/threonine-protein kinase that phosphorylates a large number of substrates containing acidic residues C-terminal to the phosphorylated serine or threonine.</text>
</comment>
<dbReference type="SUPFAM" id="SSF57798">
    <property type="entry name" value="Casein kinase II beta subunit"/>
    <property type="match status" value="1"/>
</dbReference>
<dbReference type="Gene3D" id="2.20.25.20">
    <property type="match status" value="1"/>
</dbReference>
<name>A0A177EE55_9MICR</name>
<dbReference type="STRING" id="1805483.A0A177EE55"/>
<comment type="caution">
    <text evidence="4">The sequence shown here is derived from an EMBL/GenBank/DDBJ whole genome shotgun (WGS) entry which is preliminary data.</text>
</comment>
<keyword evidence="5" id="KW-1185">Reference proteome</keyword>
<evidence type="ECO:0000256" key="3">
    <source>
        <dbReference type="RuleBase" id="RU361268"/>
    </source>
</evidence>
<dbReference type="GO" id="GO:0005737">
    <property type="term" value="C:cytoplasm"/>
    <property type="evidence" value="ECO:0007669"/>
    <property type="project" value="TreeGrafter"/>
</dbReference>